<evidence type="ECO:0000313" key="4">
    <source>
        <dbReference type="Proteomes" id="UP000469215"/>
    </source>
</evidence>
<accession>A0A6N9H7U8</accession>
<name>A0A6N9H7U8_9MICO</name>
<dbReference type="Pfam" id="PF13195">
    <property type="entry name" value="DUF4011"/>
    <property type="match status" value="1"/>
</dbReference>
<dbReference type="InterPro" id="IPR025103">
    <property type="entry name" value="DUF4011"/>
</dbReference>
<feature type="compositionally biased region" description="Low complexity" evidence="1">
    <location>
        <begin position="345"/>
        <end position="358"/>
    </location>
</feature>
<feature type="region of interest" description="Disordered" evidence="1">
    <location>
        <begin position="248"/>
        <end position="632"/>
    </location>
</feature>
<feature type="compositionally biased region" description="Basic and acidic residues" evidence="1">
    <location>
        <begin position="1714"/>
        <end position="1734"/>
    </location>
</feature>
<dbReference type="RefSeq" id="WP_160953398.1">
    <property type="nucleotide sequence ID" value="NZ_WWEQ01000031.1"/>
</dbReference>
<comment type="caution">
    <text evidence="3">The sequence shown here is derived from an EMBL/GenBank/DDBJ whole genome shotgun (WGS) entry which is preliminary data.</text>
</comment>
<dbReference type="Proteomes" id="UP000469215">
    <property type="component" value="Unassembled WGS sequence"/>
</dbReference>
<feature type="compositionally biased region" description="Basic and acidic residues" evidence="1">
    <location>
        <begin position="330"/>
        <end position="341"/>
    </location>
</feature>
<feature type="compositionally biased region" description="Low complexity" evidence="1">
    <location>
        <begin position="265"/>
        <end position="278"/>
    </location>
</feature>
<gene>
    <name evidence="3" type="ORF">GSY69_08320</name>
</gene>
<protein>
    <submittedName>
        <fullName evidence="3">DUF4011 domain-containing protein</fullName>
    </submittedName>
</protein>
<reference evidence="3 4" key="1">
    <citation type="submission" date="2020-01" db="EMBL/GenBank/DDBJ databases">
        <authorList>
            <person name="Deng T."/>
        </authorList>
    </citation>
    <scope>NUCLEOTIDE SEQUENCE [LARGE SCALE GENOMIC DNA]</scope>
    <source>
        <strain evidence="3 4">5221</strain>
    </source>
</reference>
<organism evidence="3 4">
    <name type="scientific">Brevibacterium rongguiense</name>
    <dbReference type="NCBI Taxonomy" id="2695267"/>
    <lineage>
        <taxon>Bacteria</taxon>
        <taxon>Bacillati</taxon>
        <taxon>Actinomycetota</taxon>
        <taxon>Actinomycetes</taxon>
        <taxon>Micrococcales</taxon>
        <taxon>Brevibacteriaceae</taxon>
        <taxon>Brevibacterium</taxon>
    </lineage>
</organism>
<sequence>MAYADSSPTVSASIAAWKEQAARLGGRDTMLQYRDSRDGSIDLSGAHPSGLAQLLAGRSTRLSSLVRDPDLLADARRRARSIRQKAEQLSYERGITAAHLAIGFATWSEDADGGRREYAAPILLRHVRLVPRGSRVEDFEIALADDITVNPALVEFLERAHGVRIDVDEWVAATGFSHGFDPAPVYERLRAATKSVPGLLVNQRLVVSTFANLATPFTQDSVPAEHPVIRALAGDAAARRALGTPAAEAQAGFGAQTPVAEEPADAGAAEADGNSAAAHEAEVRSDSPEPAGGTALTDDAVVTDGTVRAADTAPAEAAAQSGARAGTAAEAREDAPADDSSHGGAAAEDSAPAAPADPVRTDSGLPADGVSVASAAEQREADEAKAAAVRPADPTATSESRAERDDAPSAAGAADAGAPESSNAAADLESADADAEASERTKSAGAAGGSDRPSDAGSHAVGTPRADAETAETADGGPAREDEAEADKADRTVPDETASETVIDPADGAVVDASEEVEFPTVAEAQRTTSTELMHVQRGEADTVGEPAETDRAIAGTAAAGHADDAGADNADPDESDPAASDAAAAGEGADEDERASGSALTTARPRRLLPPRTDVGSKRAQREPEPPAAARMTVLNPEPLPLPDRLPQEEFLAIDVDGDQQAVIDAALEGTSLVAHTPPGTGATQTAVALAAALAHTGHSVLYIAQSSDVLDEFSERLAEAGLPDFAVDGRASAGELKQRLISLISAAERAKRPELGDLLADLNAQRETLRDHEHALHRVREPWHTSVYDTMEKLAELTGGDPGPSTGVRLSAQVMGLPAEERAQLRAALVELSDLGAFTLGTEDTVWLGARFDSDEEAERARSIAERTARRVPDLVAAVEPVLREAGLNPPRSAAEWNRSLHVLTAVEKTLTTLKPEAFTVDLEPLIAATGTGEYRREHGIEMGFLDRGRHKRAARELVRTGVQTDDLHGALVAARDERAALRTVSGRDGLPRMPEALGAAVKISDDVRTDIDALRPVLSQTPDGGDLDAMLVEEMQGRLAALGEDRESLADLPRRTRLEERLRGAGFGELVDDLRERRVRHALVGAEFDLAYWATVLQQMAAEDSRVGGHDGERLHAAAEAFAEADSRYVAAGAERLRYSHATGWKRAIAEYREQAEAIRAALRSRHLHVDELSSTAPDVLKALAPVWMMSPFQVPEYFVDAPLFDTVILADANRLSVPEVIPAIARAAQVIALGDDHLLGPREFSVAVDRRGQREAEDPSVFVELSRFLPAYRLHTNHRVSPQSLTELANEQFYASTLRSLPTAHTHEGSGLEFAYVPDALGAPDSATGQVESPDAEVRRVVDLVLRHARTRARQSLAVVTLTPWHAQRVAAGIQQAIRDYPYVASFFNDSGREPFVVTDAEQVQGIVRDAVIFSLGYGRTLQGRVVYSFGALSQPGGDRLLATVVTRARRKLTVVSCFEPGDFDRGRLHHGAAVLPDLLAAAASGLPSAGARAESAAADPLMGDIAERLLRRGVAPVEDYRGIDLALPVGGTEDQGMAVAVEGDGRAYSGLPSIRERERLRRSALQRRGWTYLRLWSTDAFVDPQGEADRIFEAWSETVERRSPEAVLSAARAAAVVVGRQGARPKMTPGLSLRAYEESDLFAMLDWIRSDGVFRDGPELAEQLSQTLALKRRGPEASAVAEVVERYRSRSHARRADPAADGPAGEVAQARETDSERASARPVISHEDVMPSYDTGMLRDDEIIDAGLRPAETDEDAERRDRNRSGRD</sequence>
<dbReference type="SUPFAM" id="SSF52540">
    <property type="entry name" value="P-loop containing nucleoside triphosphate hydrolases"/>
    <property type="match status" value="1"/>
</dbReference>
<feature type="compositionally biased region" description="Basic and acidic residues" evidence="1">
    <location>
        <begin position="616"/>
        <end position="626"/>
    </location>
</feature>
<feature type="compositionally biased region" description="Basic and acidic residues" evidence="1">
    <location>
        <begin position="1691"/>
        <end position="1703"/>
    </location>
</feature>
<dbReference type="Gene3D" id="3.40.50.300">
    <property type="entry name" value="P-loop containing nucleotide triphosphate hydrolases"/>
    <property type="match status" value="2"/>
</dbReference>
<evidence type="ECO:0000313" key="3">
    <source>
        <dbReference type="EMBL" id="MYM19971.1"/>
    </source>
</evidence>
<dbReference type="PANTHER" id="PTHR48125">
    <property type="entry name" value="LP07818P1"/>
    <property type="match status" value="1"/>
</dbReference>
<feature type="compositionally biased region" description="Low complexity" evidence="1">
    <location>
        <begin position="309"/>
        <end position="329"/>
    </location>
</feature>
<feature type="region of interest" description="Disordered" evidence="1">
    <location>
        <begin position="1691"/>
        <end position="1773"/>
    </location>
</feature>
<dbReference type="InterPro" id="IPR049468">
    <property type="entry name" value="Restrct_endonuc-II-like_dom"/>
</dbReference>
<dbReference type="InterPro" id="IPR027417">
    <property type="entry name" value="P-loop_NTPase"/>
</dbReference>
<evidence type="ECO:0000256" key="1">
    <source>
        <dbReference type="SAM" id="MobiDB-lite"/>
    </source>
</evidence>
<feature type="compositionally biased region" description="Low complexity" evidence="1">
    <location>
        <begin position="408"/>
        <end position="428"/>
    </location>
</feature>
<feature type="domain" description="Restriction endonuclease type II-like" evidence="2">
    <location>
        <begin position="1511"/>
        <end position="1599"/>
    </location>
</feature>
<dbReference type="EMBL" id="WWEQ01000031">
    <property type="protein sequence ID" value="MYM19971.1"/>
    <property type="molecule type" value="Genomic_DNA"/>
</dbReference>
<feature type="compositionally biased region" description="Basic and acidic residues" evidence="1">
    <location>
        <begin position="478"/>
        <end position="494"/>
    </location>
</feature>
<feature type="compositionally biased region" description="Low complexity" evidence="1">
    <location>
        <begin position="578"/>
        <end position="588"/>
    </location>
</feature>
<proteinExistence type="predicted"/>
<feature type="compositionally biased region" description="Basic and acidic residues" evidence="1">
    <location>
        <begin position="1762"/>
        <end position="1773"/>
    </location>
</feature>
<dbReference type="PANTHER" id="PTHR48125:SF12">
    <property type="entry name" value="AT HOOK TRANSCRIPTION FACTOR FAMILY-RELATED"/>
    <property type="match status" value="1"/>
</dbReference>
<dbReference type="Pfam" id="PF18741">
    <property type="entry name" value="MTES_1575"/>
    <property type="match status" value="1"/>
</dbReference>
<keyword evidence="4" id="KW-1185">Reference proteome</keyword>
<evidence type="ECO:0000259" key="2">
    <source>
        <dbReference type="Pfam" id="PF18741"/>
    </source>
</evidence>